<evidence type="ECO:0000256" key="2">
    <source>
        <dbReference type="ARBA" id="ARBA00023134"/>
    </source>
</evidence>
<gene>
    <name evidence="5" type="primary">Dnm2</name>
    <name evidence="5" type="ORF">NGRA_1105</name>
</gene>
<dbReference type="GO" id="GO:0005525">
    <property type="term" value="F:GTP binding"/>
    <property type="evidence" value="ECO:0007669"/>
    <property type="project" value="InterPro"/>
</dbReference>
<dbReference type="Gene3D" id="1.20.120.1240">
    <property type="entry name" value="Dynamin, middle domain"/>
    <property type="match status" value="1"/>
</dbReference>
<keyword evidence="6" id="KW-1185">Reference proteome</keyword>
<organism evidence="5 6">
    <name type="scientific">Nosema granulosis</name>
    <dbReference type="NCBI Taxonomy" id="83296"/>
    <lineage>
        <taxon>Eukaryota</taxon>
        <taxon>Fungi</taxon>
        <taxon>Fungi incertae sedis</taxon>
        <taxon>Microsporidia</taxon>
        <taxon>Nosematidae</taxon>
        <taxon>Nosema</taxon>
    </lineage>
</organism>
<dbReference type="Gene3D" id="3.40.50.300">
    <property type="entry name" value="P-loop containing nucleotide triphosphate hydrolases"/>
    <property type="match status" value="1"/>
</dbReference>
<keyword evidence="3" id="KW-0175">Coiled coil</keyword>
<dbReference type="GO" id="GO:0003924">
    <property type="term" value="F:GTPase activity"/>
    <property type="evidence" value="ECO:0007669"/>
    <property type="project" value="InterPro"/>
</dbReference>
<dbReference type="SMART" id="SM00053">
    <property type="entry name" value="DYNc"/>
    <property type="match status" value="1"/>
</dbReference>
<evidence type="ECO:0000256" key="1">
    <source>
        <dbReference type="ARBA" id="ARBA00022741"/>
    </source>
</evidence>
<dbReference type="InterPro" id="IPR022812">
    <property type="entry name" value="Dynamin"/>
</dbReference>
<dbReference type="CDD" id="cd08771">
    <property type="entry name" value="DLP_1"/>
    <property type="match status" value="1"/>
</dbReference>
<dbReference type="SUPFAM" id="SSF52540">
    <property type="entry name" value="P-loop containing nucleoside triphosphate hydrolases"/>
    <property type="match status" value="1"/>
</dbReference>
<comment type="caution">
    <text evidence="5">The sequence shown here is derived from an EMBL/GenBank/DDBJ whole genome shotgun (WGS) entry which is preliminary data.</text>
</comment>
<accession>A0A9P6KZH9</accession>
<name>A0A9P6KZH9_9MICR</name>
<dbReference type="OrthoDB" id="5061070at2759"/>
<dbReference type="InterPro" id="IPR001401">
    <property type="entry name" value="Dynamin_GTPase"/>
</dbReference>
<dbReference type="InterPro" id="IPR030381">
    <property type="entry name" value="G_DYNAMIN_dom"/>
</dbReference>
<evidence type="ECO:0000256" key="3">
    <source>
        <dbReference type="SAM" id="Coils"/>
    </source>
</evidence>
<reference evidence="5 6" key="1">
    <citation type="journal article" date="2020" name="Genome Biol. Evol.">
        <title>Comparative genomics of strictly vertically transmitted, feminizing microsporidia endosymbionts of amphipod crustaceans.</title>
        <authorList>
            <person name="Cormier A."/>
            <person name="Chebbi M.A."/>
            <person name="Giraud I."/>
            <person name="Wattier R."/>
            <person name="Teixeira M."/>
            <person name="Gilbert C."/>
            <person name="Rigaud T."/>
            <person name="Cordaux R."/>
        </authorList>
    </citation>
    <scope>NUCLEOTIDE SEQUENCE [LARGE SCALE GENOMIC DNA]</scope>
    <source>
        <strain evidence="5 6">Ou3-Ou53</strain>
    </source>
</reference>
<proteinExistence type="predicted"/>
<dbReference type="Pfam" id="PF00350">
    <property type="entry name" value="Dynamin_N"/>
    <property type="match status" value="1"/>
</dbReference>
<dbReference type="GO" id="GO:0008017">
    <property type="term" value="F:microtubule binding"/>
    <property type="evidence" value="ECO:0007669"/>
    <property type="project" value="TreeGrafter"/>
</dbReference>
<dbReference type="Pfam" id="PF01031">
    <property type="entry name" value="Dynamin_M"/>
    <property type="match status" value="1"/>
</dbReference>
<dbReference type="InterPro" id="IPR045063">
    <property type="entry name" value="Dynamin_N"/>
</dbReference>
<dbReference type="InterPro" id="IPR000375">
    <property type="entry name" value="Dynamin_stalk"/>
</dbReference>
<dbReference type="PROSITE" id="PS51718">
    <property type="entry name" value="G_DYNAMIN_2"/>
    <property type="match status" value="1"/>
</dbReference>
<dbReference type="PRINTS" id="PR00195">
    <property type="entry name" value="DYNAMIN"/>
</dbReference>
<dbReference type="PANTHER" id="PTHR11566">
    <property type="entry name" value="DYNAMIN"/>
    <property type="match status" value="1"/>
</dbReference>
<dbReference type="GO" id="GO:0005874">
    <property type="term" value="C:microtubule"/>
    <property type="evidence" value="ECO:0007669"/>
    <property type="project" value="TreeGrafter"/>
</dbReference>
<keyword evidence="1" id="KW-0547">Nucleotide-binding</keyword>
<keyword evidence="2" id="KW-0342">GTP-binding</keyword>
<dbReference type="PANTHER" id="PTHR11566:SF169">
    <property type="entry name" value="DYNAMIN-LIKE PROTEIN C"/>
    <property type="match status" value="1"/>
</dbReference>
<dbReference type="GO" id="GO:0016020">
    <property type="term" value="C:membrane"/>
    <property type="evidence" value="ECO:0007669"/>
    <property type="project" value="TreeGrafter"/>
</dbReference>
<dbReference type="EMBL" id="SBJO01000060">
    <property type="protein sequence ID" value="KAF9763712.1"/>
    <property type="molecule type" value="Genomic_DNA"/>
</dbReference>
<dbReference type="GO" id="GO:0005737">
    <property type="term" value="C:cytoplasm"/>
    <property type="evidence" value="ECO:0007669"/>
    <property type="project" value="TreeGrafter"/>
</dbReference>
<feature type="coiled-coil region" evidence="3">
    <location>
        <begin position="550"/>
        <end position="584"/>
    </location>
</feature>
<feature type="domain" description="Dynamin-type G" evidence="4">
    <location>
        <begin position="20"/>
        <end position="284"/>
    </location>
</feature>
<evidence type="ECO:0000313" key="5">
    <source>
        <dbReference type="EMBL" id="KAF9763712.1"/>
    </source>
</evidence>
<protein>
    <submittedName>
        <fullName evidence="5">Dynamin-2</fullName>
    </submittedName>
</protein>
<dbReference type="AlphaFoldDB" id="A0A9P6KZH9"/>
<evidence type="ECO:0000313" key="6">
    <source>
        <dbReference type="Proteomes" id="UP000740883"/>
    </source>
</evidence>
<evidence type="ECO:0000259" key="4">
    <source>
        <dbReference type="PROSITE" id="PS51718"/>
    </source>
</evidence>
<dbReference type="Proteomes" id="UP000740883">
    <property type="component" value="Unassembled WGS sequence"/>
</dbReference>
<dbReference type="InterPro" id="IPR027417">
    <property type="entry name" value="P-loop_NTPase"/>
</dbReference>
<sequence>MQGTEIRAIQQIYSKILNTRIDLPKIVAIGPQSSGKSSVLEQVLQLDFLPRGINMITRCPIVINLRKNDESFVVFQDEEERFTDPKDIQDRIVEKMDHICGDEMGVSKVPVVIYVYLQNTLEITLVDLPGLTKIPVGEQPSDIERQIEEIVVEYASGDSTIILAVVNANVDIGNSEALKIARRVDSKFERTLGVVTKIDLMDEGTDCISVLENKHNPLKMGYIGVLNRSFQDVQNEVPFGEVRKKEVAFFSKPPYCQFKEKIGSVYLLDRLHYLFCENVKKTIPVLKVEINNLLQEKQAEVEKISVSAINPSNVLIQYFNCLHGVVGCSKNGSDLFAYDYENVLYEFKTAFDRFRVEFDFSDIEREIRSSDSLIFHEKIIKDLVKSNSKAILKAGLSRVSKFVRTLKESIALIASDMLPSIASSLNKILDTKIESQEEKLVSDLKQYIKVQGMYINTRYPTFKISDIIEESCGSAQSSPDRNNINYYSKLSFSLKNMMQVEKDTIAKIANKYLEKIQTNFIDHALKSTYFYFINYLKNEILGELISLKTGDLFEKEIEGLEKTREVLEKEIKDLQDSKRIVEDCCIRNF</sequence>